<name>A0ACC0DVF4_9BASI</name>
<gene>
    <name evidence="1" type="ORF">MJO28_014665</name>
</gene>
<accession>A0ACC0DVF4</accession>
<protein>
    <submittedName>
        <fullName evidence="1">Uncharacterized protein</fullName>
    </submittedName>
</protein>
<organism evidence="1 2">
    <name type="scientific">Puccinia striiformis f. sp. tritici</name>
    <dbReference type="NCBI Taxonomy" id="168172"/>
    <lineage>
        <taxon>Eukaryota</taxon>
        <taxon>Fungi</taxon>
        <taxon>Dikarya</taxon>
        <taxon>Basidiomycota</taxon>
        <taxon>Pucciniomycotina</taxon>
        <taxon>Pucciniomycetes</taxon>
        <taxon>Pucciniales</taxon>
        <taxon>Pucciniaceae</taxon>
        <taxon>Puccinia</taxon>
    </lineage>
</organism>
<comment type="caution">
    <text evidence="1">The sequence shown here is derived from an EMBL/GenBank/DDBJ whole genome shotgun (WGS) entry which is preliminary data.</text>
</comment>
<reference evidence="2" key="1">
    <citation type="journal article" date="2018" name="BMC Genomics">
        <title>Genomic insights into host adaptation between the wheat stripe rust pathogen (Puccinia striiformis f. sp. tritici) and the barley stripe rust pathogen (Puccinia striiformis f. sp. hordei).</title>
        <authorList>
            <person name="Xia C."/>
            <person name="Wang M."/>
            <person name="Yin C."/>
            <person name="Cornejo O.E."/>
            <person name="Hulbert S.H."/>
            <person name="Chen X."/>
        </authorList>
    </citation>
    <scope>NUCLEOTIDE SEQUENCE [LARGE SCALE GENOMIC DNA]</scope>
    <source>
        <strain evidence="2">93-210</strain>
    </source>
</reference>
<sequence>MYPDVTFPTARKTTVTPKGEIVYEEVNCVGVSQLEQYVAEMAAGSKMTARMNLDKVWELIQNLYKLVKSQLTITKSQMAAIQSLYREVVKGLLPGERN</sequence>
<reference evidence="2" key="2">
    <citation type="journal article" date="2018" name="Mol. Plant Microbe Interact.">
        <title>Genome sequence resources for the wheat stripe rust pathogen (Puccinia striiformis f. sp. tritici) and the barley stripe rust pathogen (Puccinia striiformis f. sp. hordei).</title>
        <authorList>
            <person name="Xia C."/>
            <person name="Wang M."/>
            <person name="Yin C."/>
            <person name="Cornejo O.E."/>
            <person name="Hulbert S.H."/>
            <person name="Chen X."/>
        </authorList>
    </citation>
    <scope>NUCLEOTIDE SEQUENCE [LARGE SCALE GENOMIC DNA]</scope>
    <source>
        <strain evidence="2">93-210</strain>
    </source>
</reference>
<proteinExistence type="predicted"/>
<reference evidence="1 2" key="3">
    <citation type="journal article" date="2022" name="Microbiol. Spectr.">
        <title>Folding features and dynamics of 3D genome architecture in plant fungal pathogens.</title>
        <authorList>
            <person name="Xia C."/>
        </authorList>
    </citation>
    <scope>NUCLEOTIDE SEQUENCE [LARGE SCALE GENOMIC DNA]</scope>
    <source>
        <strain evidence="1 2">93-210</strain>
    </source>
</reference>
<evidence type="ECO:0000313" key="1">
    <source>
        <dbReference type="EMBL" id="KAI7939086.1"/>
    </source>
</evidence>
<keyword evidence="2" id="KW-1185">Reference proteome</keyword>
<dbReference type="Proteomes" id="UP001060170">
    <property type="component" value="Chromosome 15"/>
</dbReference>
<evidence type="ECO:0000313" key="2">
    <source>
        <dbReference type="Proteomes" id="UP001060170"/>
    </source>
</evidence>
<dbReference type="EMBL" id="CM045879">
    <property type="protein sequence ID" value="KAI7939086.1"/>
    <property type="molecule type" value="Genomic_DNA"/>
</dbReference>